<name>A0A1V9FJ78_9BACT</name>
<dbReference type="Proteomes" id="UP000192276">
    <property type="component" value="Unassembled WGS sequence"/>
</dbReference>
<dbReference type="EMBL" id="LWBP01000188">
    <property type="protein sequence ID" value="OQP58423.1"/>
    <property type="molecule type" value="Genomic_DNA"/>
</dbReference>
<keyword evidence="1" id="KW-1133">Transmembrane helix</keyword>
<feature type="transmembrane region" description="Helical" evidence="1">
    <location>
        <begin position="22"/>
        <end position="44"/>
    </location>
</feature>
<keyword evidence="1" id="KW-0472">Membrane</keyword>
<accession>A0A1V9FJ78</accession>
<keyword evidence="3" id="KW-1185">Reference proteome</keyword>
<gene>
    <name evidence="2" type="ORF">A4R26_02910</name>
</gene>
<reference evidence="3" key="1">
    <citation type="submission" date="2016-04" db="EMBL/GenBank/DDBJ databases">
        <authorList>
            <person name="Chen L."/>
            <person name="Zhuang W."/>
            <person name="Wang G."/>
        </authorList>
    </citation>
    <scope>NUCLEOTIDE SEQUENCE [LARGE SCALE GENOMIC DNA]</scope>
    <source>
        <strain evidence="3">208</strain>
    </source>
</reference>
<evidence type="ECO:0000313" key="2">
    <source>
        <dbReference type="EMBL" id="OQP58423.1"/>
    </source>
</evidence>
<sequence>MGRYVNPYYQTFIIKIPYQMKIVYLLLPLACIVITCVVSAIMYLKGEYNLSSLLILTSLISLTLWVKQNGLLEDKKITNDAGPQKAH</sequence>
<feature type="transmembrane region" description="Helical" evidence="1">
    <location>
        <begin position="50"/>
        <end position="66"/>
    </location>
</feature>
<proteinExistence type="predicted"/>
<comment type="caution">
    <text evidence="2">The sequence shown here is derived from an EMBL/GenBank/DDBJ whole genome shotgun (WGS) entry which is preliminary data.</text>
</comment>
<organism evidence="2 3">
    <name type="scientific">Niastella populi</name>
    <dbReference type="NCBI Taxonomy" id="550983"/>
    <lineage>
        <taxon>Bacteria</taxon>
        <taxon>Pseudomonadati</taxon>
        <taxon>Bacteroidota</taxon>
        <taxon>Chitinophagia</taxon>
        <taxon>Chitinophagales</taxon>
        <taxon>Chitinophagaceae</taxon>
        <taxon>Niastella</taxon>
    </lineage>
</organism>
<dbReference type="AlphaFoldDB" id="A0A1V9FJ78"/>
<evidence type="ECO:0000313" key="3">
    <source>
        <dbReference type="Proteomes" id="UP000192276"/>
    </source>
</evidence>
<protein>
    <submittedName>
        <fullName evidence="2">Uncharacterized protein</fullName>
    </submittedName>
</protein>
<keyword evidence="1" id="KW-0812">Transmembrane</keyword>
<evidence type="ECO:0000256" key="1">
    <source>
        <dbReference type="SAM" id="Phobius"/>
    </source>
</evidence>